<evidence type="ECO:0000256" key="1">
    <source>
        <dbReference type="RuleBase" id="RU003860"/>
    </source>
</evidence>
<dbReference type="PANTHER" id="PTHR46230">
    <property type="match status" value="1"/>
</dbReference>
<dbReference type="Gene3D" id="3.30.300.90">
    <property type="entry name" value="BolA-like"/>
    <property type="match status" value="1"/>
</dbReference>
<name>A0ABT3QI24_9HYPH</name>
<proteinExistence type="inferred from homology"/>
<comment type="similarity">
    <text evidence="1">Belongs to the BolA/IbaG family.</text>
</comment>
<dbReference type="Proteomes" id="UP001301216">
    <property type="component" value="Unassembled WGS sequence"/>
</dbReference>
<dbReference type="InterPro" id="IPR036065">
    <property type="entry name" value="BolA-like_sf"/>
</dbReference>
<dbReference type="RefSeq" id="WP_265982397.1">
    <property type="nucleotide sequence ID" value="NZ_JAPHAV010000001.1"/>
</dbReference>
<gene>
    <name evidence="2" type="ORF">OPR82_00520</name>
</gene>
<dbReference type="InterPro" id="IPR002634">
    <property type="entry name" value="BolA"/>
</dbReference>
<organism evidence="2 3">
    <name type="scientific">Ochrobactrum chromiisoli</name>
    <dbReference type="NCBI Taxonomy" id="2993941"/>
    <lineage>
        <taxon>Bacteria</taxon>
        <taxon>Pseudomonadati</taxon>
        <taxon>Pseudomonadota</taxon>
        <taxon>Alphaproteobacteria</taxon>
        <taxon>Hyphomicrobiales</taxon>
        <taxon>Brucellaceae</taxon>
        <taxon>Brucella/Ochrobactrum group</taxon>
        <taxon>Ochrobactrum</taxon>
    </lineage>
</organism>
<evidence type="ECO:0000313" key="2">
    <source>
        <dbReference type="EMBL" id="MCX2695259.1"/>
    </source>
</evidence>
<accession>A0ABT3QI24</accession>
<dbReference type="PANTHER" id="PTHR46230:SF7">
    <property type="entry name" value="BOLA-LIKE PROTEIN 1"/>
    <property type="match status" value="1"/>
</dbReference>
<dbReference type="PIRSF" id="PIRSF003113">
    <property type="entry name" value="BolA"/>
    <property type="match status" value="1"/>
</dbReference>
<sequence>MSIHNSKQSSMEAKLRAAFAPERLEIINESHLHAGHHHEDRGNHEVYDGTGETHFRVRIVSEAFAGLSRVARHRAINELLKQELDTGVHALALEPSAPGEATRR</sequence>
<dbReference type="Pfam" id="PF01722">
    <property type="entry name" value="BolA"/>
    <property type="match status" value="1"/>
</dbReference>
<evidence type="ECO:0000313" key="3">
    <source>
        <dbReference type="Proteomes" id="UP001301216"/>
    </source>
</evidence>
<comment type="caution">
    <text evidence="2">The sequence shown here is derived from an EMBL/GenBank/DDBJ whole genome shotgun (WGS) entry which is preliminary data.</text>
</comment>
<dbReference type="EMBL" id="JAPHAV010000001">
    <property type="protein sequence ID" value="MCX2695259.1"/>
    <property type="molecule type" value="Genomic_DNA"/>
</dbReference>
<keyword evidence="3" id="KW-1185">Reference proteome</keyword>
<reference evidence="2 3" key="1">
    <citation type="submission" date="2022-11" db="EMBL/GenBank/DDBJ databases">
        <title>Brucella sp. YY2X, whole genome shotgun sequencing project.</title>
        <authorList>
            <person name="Yang Y."/>
        </authorList>
    </citation>
    <scope>NUCLEOTIDE SEQUENCE [LARGE SCALE GENOMIC DNA]</scope>
    <source>
        <strain evidence="2 3">YY2X</strain>
    </source>
</reference>
<protein>
    <submittedName>
        <fullName evidence="2">BolA family transcriptional regulator</fullName>
    </submittedName>
</protein>
<dbReference type="SUPFAM" id="SSF82657">
    <property type="entry name" value="BolA-like"/>
    <property type="match status" value="1"/>
</dbReference>